<gene>
    <name evidence="3" type="ORF">N0V93_006680</name>
</gene>
<accession>A0A9W8YNN6</accession>
<dbReference type="PANTHER" id="PTHR12598:SF0">
    <property type="entry name" value="COPPER HOMEOSTASIS PROTEIN CUTC HOMOLOG"/>
    <property type="match status" value="1"/>
</dbReference>
<evidence type="ECO:0000256" key="1">
    <source>
        <dbReference type="ARBA" id="ARBA00007768"/>
    </source>
</evidence>
<comment type="similarity">
    <text evidence="1">Belongs to the CutC family.</text>
</comment>
<name>A0A9W8YNN6_9PEZI</name>
<dbReference type="InterPro" id="IPR005627">
    <property type="entry name" value="CutC-like"/>
</dbReference>
<dbReference type="InterPro" id="IPR036822">
    <property type="entry name" value="CutC-like_dom_sf"/>
</dbReference>
<dbReference type="Proteomes" id="UP001140453">
    <property type="component" value="Unassembled WGS sequence"/>
</dbReference>
<dbReference type="EMBL" id="JAPEVB010000004">
    <property type="protein sequence ID" value="KAJ4389217.1"/>
    <property type="molecule type" value="Genomic_DNA"/>
</dbReference>
<keyword evidence="4" id="KW-1185">Reference proteome</keyword>
<organism evidence="3 4">
    <name type="scientific">Gnomoniopsis smithogilvyi</name>
    <dbReference type="NCBI Taxonomy" id="1191159"/>
    <lineage>
        <taxon>Eukaryota</taxon>
        <taxon>Fungi</taxon>
        <taxon>Dikarya</taxon>
        <taxon>Ascomycota</taxon>
        <taxon>Pezizomycotina</taxon>
        <taxon>Sordariomycetes</taxon>
        <taxon>Sordariomycetidae</taxon>
        <taxon>Diaporthales</taxon>
        <taxon>Gnomoniaceae</taxon>
        <taxon>Gnomoniopsis</taxon>
    </lineage>
</organism>
<dbReference type="PANTHER" id="PTHR12598">
    <property type="entry name" value="COPPER HOMEOSTASIS PROTEIN CUTC"/>
    <property type="match status" value="1"/>
</dbReference>
<evidence type="ECO:0000256" key="2">
    <source>
        <dbReference type="ARBA" id="ARBA00019014"/>
    </source>
</evidence>
<evidence type="ECO:0000313" key="4">
    <source>
        <dbReference type="Proteomes" id="UP001140453"/>
    </source>
</evidence>
<dbReference type="GO" id="GO:0005507">
    <property type="term" value="F:copper ion binding"/>
    <property type="evidence" value="ECO:0007669"/>
    <property type="project" value="TreeGrafter"/>
</dbReference>
<dbReference type="Gene3D" id="3.20.20.380">
    <property type="entry name" value="Copper homeostasis (CutC) domain"/>
    <property type="match status" value="1"/>
</dbReference>
<reference evidence="3" key="1">
    <citation type="submission" date="2022-10" db="EMBL/GenBank/DDBJ databases">
        <title>Tapping the CABI collections for fungal endophytes: first genome assemblies for Collariella, Neodidymelliopsis, Ascochyta clinopodiicola, Didymella pomorum, Didymosphaeria variabile, Neocosmospora piperis and Neocucurbitaria cava.</title>
        <authorList>
            <person name="Hill R."/>
        </authorList>
    </citation>
    <scope>NUCLEOTIDE SEQUENCE</scope>
    <source>
        <strain evidence="3">IMI 355082</strain>
    </source>
</reference>
<dbReference type="OrthoDB" id="7392499at2759"/>
<dbReference type="Pfam" id="PF03932">
    <property type="entry name" value="CutC"/>
    <property type="match status" value="1"/>
</dbReference>
<evidence type="ECO:0000313" key="3">
    <source>
        <dbReference type="EMBL" id="KAJ4389217.1"/>
    </source>
</evidence>
<sequence>MDQIYLEVPVFSSSSADSIIHADHGIARLELNAEGSYSQGGTTPDANTYRHVVVNKRTPLRVMIRPRGPPDDGTPDFVYSRAEFDGMIEAIRKWQSSGILDMKRGDGFVFGALTSRAEDAGDDDKRGMRVDVERNSQLVDMAAPYPCVFHRAFDDVLGSGGSTVEEALSDLAVCGFKGLLTSGGPGRAIDNIDIVSRIVRAAPQSLREVIIGGGVRSSHVRKLAEVLLPQSRETLPTTTDIWFHSSCLMNASASEEVDKQELSSIAEQVKAVYESV</sequence>
<dbReference type="AlphaFoldDB" id="A0A9W8YNN6"/>
<comment type="caution">
    <text evidence="3">The sequence shown here is derived from an EMBL/GenBank/DDBJ whole genome shotgun (WGS) entry which is preliminary data.</text>
</comment>
<proteinExistence type="inferred from homology"/>
<dbReference type="SUPFAM" id="SSF110395">
    <property type="entry name" value="CutC-like"/>
    <property type="match status" value="1"/>
</dbReference>
<protein>
    <recommendedName>
        <fullName evidence="2">Copper homeostasis protein cutC homolog</fullName>
    </recommendedName>
</protein>